<organism evidence="2 3">
    <name type="scientific">Actinosynnema mirum (strain ATCC 29888 / DSM 43827 / JCM 3225 / NBRC 14064 / NCIMB 13271 / NRRL B-12336 / IMRU 3971 / 101)</name>
    <dbReference type="NCBI Taxonomy" id="446462"/>
    <lineage>
        <taxon>Bacteria</taxon>
        <taxon>Bacillati</taxon>
        <taxon>Actinomycetota</taxon>
        <taxon>Actinomycetes</taxon>
        <taxon>Pseudonocardiales</taxon>
        <taxon>Pseudonocardiaceae</taxon>
        <taxon>Actinosynnema</taxon>
    </lineage>
</organism>
<dbReference type="KEGG" id="ami:Amir_7056"/>
<dbReference type="Proteomes" id="UP000002213">
    <property type="component" value="Chromosome"/>
</dbReference>
<dbReference type="EMBL" id="CP001630">
    <property type="protein sequence ID" value="ACU40848.1"/>
    <property type="molecule type" value="Genomic_DNA"/>
</dbReference>
<evidence type="ECO:0000313" key="3">
    <source>
        <dbReference type="Proteomes" id="UP000002213"/>
    </source>
</evidence>
<evidence type="ECO:0000313" key="2">
    <source>
        <dbReference type="EMBL" id="ACU40848.1"/>
    </source>
</evidence>
<feature type="region of interest" description="Disordered" evidence="1">
    <location>
        <begin position="1"/>
        <end position="22"/>
    </location>
</feature>
<sequence>MPAGSTAPERAAALFSDPDPGPDAAKRITARLVWA</sequence>
<accession>C6WSH8</accession>
<gene>
    <name evidence="2" type="ordered locus">Amir_7056</name>
</gene>
<evidence type="ECO:0000256" key="1">
    <source>
        <dbReference type="SAM" id="MobiDB-lite"/>
    </source>
</evidence>
<protein>
    <submittedName>
        <fullName evidence="2">Uncharacterized protein</fullName>
    </submittedName>
</protein>
<keyword evidence="3" id="KW-1185">Reference proteome</keyword>
<dbReference type="HOGENOM" id="CLU_3362766_0_0_11"/>
<proteinExistence type="predicted"/>
<dbReference type="AlphaFoldDB" id="C6WSH8"/>
<reference evidence="2 3" key="1">
    <citation type="journal article" date="2009" name="Stand. Genomic Sci.">
        <title>Complete genome sequence of Actinosynnema mirum type strain (101).</title>
        <authorList>
            <person name="Land M."/>
            <person name="Lapidus A."/>
            <person name="Mayilraj S."/>
            <person name="Chen F."/>
            <person name="Copeland A."/>
            <person name="Del Rio T.G."/>
            <person name="Nolan M."/>
            <person name="Lucas S."/>
            <person name="Tice H."/>
            <person name="Cheng J.F."/>
            <person name="Chertkov O."/>
            <person name="Bruce D."/>
            <person name="Goodwin L."/>
            <person name="Pitluck S."/>
            <person name="Rohde M."/>
            <person name="Goker M."/>
            <person name="Pati A."/>
            <person name="Ivanova N."/>
            <person name="Mavromatis K."/>
            <person name="Chen A."/>
            <person name="Palaniappan K."/>
            <person name="Hauser L."/>
            <person name="Chang Y.J."/>
            <person name="Jeffries C.C."/>
            <person name="Brettin T."/>
            <person name="Detter J.C."/>
            <person name="Han C."/>
            <person name="Chain P."/>
            <person name="Tindall B.J."/>
            <person name="Bristow J."/>
            <person name="Eisen J.A."/>
            <person name="Markowitz V."/>
            <person name="Hugenholtz P."/>
            <person name="Kyrpides N.C."/>
            <person name="Klenk H.P."/>
        </authorList>
    </citation>
    <scope>NUCLEOTIDE SEQUENCE [LARGE SCALE GENOMIC DNA]</scope>
    <source>
        <strain evidence="3">ATCC 29888 / DSM 43827 / JCM 3225 / NBRC 14064 / NCIMB 13271 / NRRL B-12336 / IMRU 3971 / 101</strain>
    </source>
</reference>
<name>C6WSH8_ACTMD</name>